<dbReference type="CDD" id="cd02511">
    <property type="entry name" value="Beta4Glucosyltransferase"/>
    <property type="match status" value="1"/>
</dbReference>
<accession>A0A7D4JXZ5</accession>
<evidence type="ECO:0000256" key="1">
    <source>
        <dbReference type="ARBA" id="ARBA00038494"/>
    </source>
</evidence>
<dbReference type="Pfam" id="PF00535">
    <property type="entry name" value="Glycos_transf_2"/>
    <property type="match status" value="1"/>
</dbReference>
<comment type="similarity">
    <text evidence="1">Belongs to the glycosyltransferase 2 family. WaaE/KdtX subfamily.</text>
</comment>
<dbReference type="InterPro" id="IPR029044">
    <property type="entry name" value="Nucleotide-diphossugar_trans"/>
</dbReference>
<dbReference type="EMBL" id="CP054011">
    <property type="protein sequence ID" value="QKH89573.1"/>
    <property type="molecule type" value="Genomic_DNA"/>
</dbReference>
<reference evidence="3 4" key="1">
    <citation type="submission" date="2020-05" db="EMBL/GenBank/DDBJ databases">
        <title>FDA dAtabase for Regulatory Grade micrObial Sequences (FDA-ARGOS): Supporting development and validation of Infectious Disease Dx tests.</title>
        <authorList>
            <person name="Moreno J."/>
            <person name="Tallon L."/>
            <person name="Sadzewicz L."/>
            <person name="Zhao X."/>
            <person name="Vavikolanu K."/>
            <person name="Mehta A."/>
            <person name="Aluvathingal J."/>
            <person name="Nadendla S."/>
            <person name="Myers T."/>
            <person name="Yan Y."/>
            <person name="Sichtig H."/>
        </authorList>
    </citation>
    <scope>NUCLEOTIDE SEQUENCE [LARGE SCALE GENOMIC DNA]</scope>
    <source>
        <strain evidence="3 4">FDAARGOS_760</strain>
    </source>
</reference>
<gene>
    <name evidence="3" type="ORF">FIU21_11875</name>
</gene>
<protein>
    <submittedName>
        <fullName evidence="3">Glycosyltransferase family 2 protein</fullName>
    </submittedName>
</protein>
<organism evidence="3 4">
    <name type="scientific">Prevotella melaninogenica</name>
    <dbReference type="NCBI Taxonomy" id="28132"/>
    <lineage>
        <taxon>Bacteria</taxon>
        <taxon>Pseudomonadati</taxon>
        <taxon>Bacteroidota</taxon>
        <taxon>Bacteroidia</taxon>
        <taxon>Bacteroidales</taxon>
        <taxon>Prevotellaceae</taxon>
        <taxon>Prevotella</taxon>
    </lineage>
</organism>
<evidence type="ECO:0000259" key="2">
    <source>
        <dbReference type="Pfam" id="PF00535"/>
    </source>
</evidence>
<dbReference type="GO" id="GO:0016740">
    <property type="term" value="F:transferase activity"/>
    <property type="evidence" value="ECO:0007669"/>
    <property type="project" value="UniProtKB-KW"/>
</dbReference>
<dbReference type="Gene3D" id="3.90.550.10">
    <property type="entry name" value="Spore Coat Polysaccharide Biosynthesis Protein SpsA, Chain A"/>
    <property type="match status" value="1"/>
</dbReference>
<dbReference type="PANTHER" id="PTHR43630">
    <property type="entry name" value="POLY-BETA-1,6-N-ACETYL-D-GLUCOSAMINE SYNTHASE"/>
    <property type="match status" value="1"/>
</dbReference>
<feature type="domain" description="Glycosyltransferase 2-like" evidence="2">
    <location>
        <begin position="7"/>
        <end position="111"/>
    </location>
</feature>
<dbReference type="AlphaFoldDB" id="A0A7D4JXZ5"/>
<evidence type="ECO:0000313" key="3">
    <source>
        <dbReference type="EMBL" id="QKH89573.1"/>
    </source>
</evidence>
<dbReference type="SUPFAM" id="SSF53448">
    <property type="entry name" value="Nucleotide-diphospho-sugar transferases"/>
    <property type="match status" value="1"/>
</dbReference>
<keyword evidence="3" id="KW-0808">Transferase</keyword>
<dbReference type="InterPro" id="IPR001173">
    <property type="entry name" value="Glyco_trans_2-like"/>
</dbReference>
<sequence>MEKKEISVVINTYNAEKFLQRVLDSVKGFDEIVICDMESTDHTVEIAQRAGCKVVTFPKGNHTCVEPARNFALQSAKGPWLLVVDADELVTPELRIYLYQHINKPNCAKGLYIPRQNRFMNTPKKGFSKDYQLRFFIREGTFWPPLIHTIPQVQGKVEYIDNHLYNVKLLHLAENYLADMLEKCNRYTTNEVLKKKGKNYGVGALLFRPFWRFFKSYFMNGEIRNGVTGFIDSVMTGFYQFMIVAKIIESKIKKQTEDE</sequence>
<name>A0A7D4JXZ5_9BACT</name>
<proteinExistence type="inferred from homology"/>
<dbReference type="RefSeq" id="WP_004359001.1">
    <property type="nucleotide sequence ID" value="NZ_CP054011.1"/>
</dbReference>
<evidence type="ECO:0000313" key="4">
    <source>
        <dbReference type="Proteomes" id="UP000500843"/>
    </source>
</evidence>
<dbReference type="PANTHER" id="PTHR43630:SF2">
    <property type="entry name" value="GLYCOSYLTRANSFERASE"/>
    <property type="match status" value="1"/>
</dbReference>
<dbReference type="Proteomes" id="UP000500843">
    <property type="component" value="Chromosome 2"/>
</dbReference>